<protein>
    <submittedName>
        <fullName evidence="1">Uncharacterized protein</fullName>
    </submittedName>
</protein>
<evidence type="ECO:0000313" key="1">
    <source>
        <dbReference type="EMBL" id="KAK7852927.1"/>
    </source>
</evidence>
<sequence>METERDLEEMSLLWEKGTSWRWLVRRTRESNPFFIAFATICGIVPEVIGYNSSDEAGLARKLASAFLA</sequence>
<evidence type="ECO:0000313" key="2">
    <source>
        <dbReference type="Proteomes" id="UP000237347"/>
    </source>
</evidence>
<gene>
    <name evidence="1" type="ORF">CFP56_037393</name>
</gene>
<keyword evidence="2" id="KW-1185">Reference proteome</keyword>
<reference evidence="1 2" key="1">
    <citation type="journal article" date="2018" name="Sci. Data">
        <title>The draft genome sequence of cork oak.</title>
        <authorList>
            <person name="Ramos A.M."/>
            <person name="Usie A."/>
            <person name="Barbosa P."/>
            <person name="Barros P.M."/>
            <person name="Capote T."/>
            <person name="Chaves I."/>
            <person name="Simoes F."/>
            <person name="Abreu I."/>
            <person name="Carrasquinho I."/>
            <person name="Faro C."/>
            <person name="Guimaraes J.B."/>
            <person name="Mendonca D."/>
            <person name="Nobrega F."/>
            <person name="Rodrigues L."/>
            <person name="Saibo N.J.M."/>
            <person name="Varela M.C."/>
            <person name="Egas C."/>
            <person name="Matos J."/>
            <person name="Miguel C.M."/>
            <person name="Oliveira M.M."/>
            <person name="Ricardo C.P."/>
            <person name="Goncalves S."/>
        </authorList>
    </citation>
    <scope>NUCLEOTIDE SEQUENCE [LARGE SCALE GENOMIC DNA]</scope>
    <source>
        <strain evidence="2">cv. HL8</strain>
    </source>
</reference>
<dbReference type="Proteomes" id="UP000237347">
    <property type="component" value="Unassembled WGS sequence"/>
</dbReference>
<proteinExistence type="predicted"/>
<comment type="caution">
    <text evidence="1">The sequence shown here is derived from an EMBL/GenBank/DDBJ whole genome shotgun (WGS) entry which is preliminary data.</text>
</comment>
<dbReference type="PANTHER" id="PTHR36338:SF1">
    <property type="entry name" value="OS02G0495900 PROTEIN"/>
    <property type="match status" value="1"/>
</dbReference>
<dbReference type="PANTHER" id="PTHR36338">
    <property type="entry name" value="OS02G0495900 PROTEIN"/>
    <property type="match status" value="1"/>
</dbReference>
<dbReference type="AlphaFoldDB" id="A0AAW0LQE6"/>
<name>A0AAW0LQE6_QUESU</name>
<dbReference type="EMBL" id="PKMF04000070">
    <property type="protein sequence ID" value="KAK7852927.1"/>
    <property type="molecule type" value="Genomic_DNA"/>
</dbReference>
<organism evidence="1 2">
    <name type="scientific">Quercus suber</name>
    <name type="common">Cork oak</name>
    <dbReference type="NCBI Taxonomy" id="58331"/>
    <lineage>
        <taxon>Eukaryota</taxon>
        <taxon>Viridiplantae</taxon>
        <taxon>Streptophyta</taxon>
        <taxon>Embryophyta</taxon>
        <taxon>Tracheophyta</taxon>
        <taxon>Spermatophyta</taxon>
        <taxon>Magnoliopsida</taxon>
        <taxon>eudicotyledons</taxon>
        <taxon>Gunneridae</taxon>
        <taxon>Pentapetalae</taxon>
        <taxon>rosids</taxon>
        <taxon>fabids</taxon>
        <taxon>Fagales</taxon>
        <taxon>Fagaceae</taxon>
        <taxon>Quercus</taxon>
    </lineage>
</organism>
<accession>A0AAW0LQE6</accession>